<comment type="similarity">
    <text evidence="2">Belongs to the zinc-containing alcohol dehydrogenase family.</text>
</comment>
<evidence type="ECO:0000256" key="6">
    <source>
        <dbReference type="ARBA" id="ARBA00023027"/>
    </source>
</evidence>
<dbReference type="FunFam" id="3.40.50.720:FF:000068">
    <property type="entry name" value="Sorbitol dehydrogenase"/>
    <property type="match status" value="1"/>
</dbReference>
<evidence type="ECO:0000256" key="1">
    <source>
        <dbReference type="ARBA" id="ARBA00001947"/>
    </source>
</evidence>
<dbReference type="SUPFAM" id="SSF50129">
    <property type="entry name" value="GroES-like"/>
    <property type="match status" value="1"/>
</dbReference>
<evidence type="ECO:0000256" key="4">
    <source>
        <dbReference type="ARBA" id="ARBA00022833"/>
    </source>
</evidence>
<dbReference type="RefSeq" id="XP_055869516.1">
    <property type="nucleotide sequence ID" value="XM_056013541.1"/>
</dbReference>
<sequence>MTDTNLALTLFQQKDLRLVETPIPEPREGEVQLSVRSVGICGSDISYWQHGRIGKQVVTNPKIMGHEPSAVVSKLGPGVTRFKVGDRVAVEPLNPCGKCSLCKAGHYNVCVDLKYLSTPPTNGCLCRYFCHPASFVHRLPDDVSFDEGALVQPLAVALHACERGEITIGNYVFVAGAGPMGLMAVLVAKARGASKVCVSDVVQSRLDFIKTIGADETVLVGMEEDPKVTSQRVIEALGQEVHVAIECSGQQNAVSTAIYCTRPTGKVVLVGLGKDTVEVPLVSAILKQLDILGMVRFSNNYDTAIEAISSGKINVKRLITHRYSLNEAVAAFNAALNREGAKIIIDCNKATD</sequence>
<dbReference type="GO" id="GO:0046872">
    <property type="term" value="F:metal ion binding"/>
    <property type="evidence" value="ECO:0007669"/>
    <property type="project" value="UniProtKB-KW"/>
</dbReference>
<dbReference type="OrthoDB" id="1879366at2759"/>
<evidence type="ECO:0000256" key="2">
    <source>
        <dbReference type="ARBA" id="ARBA00008072"/>
    </source>
</evidence>
<dbReference type="InterPro" id="IPR013154">
    <property type="entry name" value="ADH-like_N"/>
</dbReference>
<keyword evidence="6" id="KW-0520">NAD</keyword>
<name>A0A9W2Z387_BIOGL</name>
<dbReference type="Gene3D" id="3.40.50.720">
    <property type="entry name" value="NAD(P)-binding Rossmann-like Domain"/>
    <property type="match status" value="1"/>
</dbReference>
<keyword evidence="10" id="KW-1185">Reference proteome</keyword>
<dbReference type="Gene3D" id="3.90.180.10">
    <property type="entry name" value="Medium-chain alcohol dehydrogenases, catalytic domain"/>
    <property type="match status" value="1"/>
</dbReference>
<evidence type="ECO:0000313" key="10">
    <source>
        <dbReference type="Proteomes" id="UP001165740"/>
    </source>
</evidence>
<evidence type="ECO:0000259" key="9">
    <source>
        <dbReference type="SMART" id="SM00829"/>
    </source>
</evidence>
<accession>A0A9W2Z387</accession>
<keyword evidence="3" id="KW-0479">Metal-binding</keyword>
<organism evidence="10 11">
    <name type="scientific">Biomphalaria glabrata</name>
    <name type="common">Bloodfluke planorb</name>
    <name type="synonym">Freshwater snail</name>
    <dbReference type="NCBI Taxonomy" id="6526"/>
    <lineage>
        <taxon>Eukaryota</taxon>
        <taxon>Metazoa</taxon>
        <taxon>Spiralia</taxon>
        <taxon>Lophotrochozoa</taxon>
        <taxon>Mollusca</taxon>
        <taxon>Gastropoda</taxon>
        <taxon>Heterobranchia</taxon>
        <taxon>Euthyneura</taxon>
        <taxon>Panpulmonata</taxon>
        <taxon>Hygrophila</taxon>
        <taxon>Lymnaeoidea</taxon>
        <taxon>Planorbidae</taxon>
        <taxon>Biomphalaria</taxon>
    </lineage>
</organism>
<dbReference type="PANTHER" id="PTHR43161:SF9">
    <property type="entry name" value="SORBITOL DEHYDROGENASE"/>
    <property type="match status" value="1"/>
</dbReference>
<dbReference type="InterPro" id="IPR013149">
    <property type="entry name" value="ADH-like_C"/>
</dbReference>
<dbReference type="CDD" id="cd05285">
    <property type="entry name" value="sorbitol_DH"/>
    <property type="match status" value="1"/>
</dbReference>
<reference evidence="11 12" key="1">
    <citation type="submission" date="2025-04" db="UniProtKB">
        <authorList>
            <consortium name="RefSeq"/>
        </authorList>
    </citation>
    <scope>IDENTIFICATION</scope>
</reference>
<dbReference type="RefSeq" id="XP_055869518.1">
    <property type="nucleotide sequence ID" value="XM_056013543.1"/>
</dbReference>
<dbReference type="InterPro" id="IPR011032">
    <property type="entry name" value="GroES-like_sf"/>
</dbReference>
<evidence type="ECO:0000256" key="5">
    <source>
        <dbReference type="ARBA" id="ARBA00023002"/>
    </source>
</evidence>
<dbReference type="GO" id="GO:0006062">
    <property type="term" value="P:sorbitol catabolic process"/>
    <property type="evidence" value="ECO:0007669"/>
    <property type="project" value="TreeGrafter"/>
</dbReference>
<gene>
    <name evidence="11 12" type="primary">LOC106065644</name>
</gene>
<evidence type="ECO:0000256" key="3">
    <source>
        <dbReference type="ARBA" id="ARBA00022723"/>
    </source>
</evidence>
<protein>
    <recommendedName>
        <fullName evidence="7">Sorbitol dehydrogenase</fullName>
    </recommendedName>
    <alternativeName>
        <fullName evidence="8">Polyol dehydrogenase</fullName>
    </alternativeName>
</protein>
<evidence type="ECO:0000256" key="8">
    <source>
        <dbReference type="ARBA" id="ARBA00032485"/>
    </source>
</evidence>
<dbReference type="InterPro" id="IPR020843">
    <property type="entry name" value="ER"/>
</dbReference>
<dbReference type="SMART" id="SM00829">
    <property type="entry name" value="PKS_ER"/>
    <property type="match status" value="1"/>
</dbReference>
<dbReference type="Pfam" id="PF00107">
    <property type="entry name" value="ADH_zinc_N"/>
    <property type="match status" value="1"/>
</dbReference>
<feature type="domain" description="Enoyl reductase (ER)" evidence="9">
    <location>
        <begin position="12"/>
        <end position="345"/>
    </location>
</feature>
<dbReference type="SUPFAM" id="SSF51735">
    <property type="entry name" value="NAD(P)-binding Rossmann-fold domains"/>
    <property type="match status" value="1"/>
</dbReference>
<dbReference type="GeneID" id="106065644"/>
<evidence type="ECO:0000313" key="12">
    <source>
        <dbReference type="RefSeq" id="XP_055869518.1"/>
    </source>
</evidence>
<dbReference type="InterPro" id="IPR036291">
    <property type="entry name" value="NAD(P)-bd_dom_sf"/>
</dbReference>
<keyword evidence="4" id="KW-0862">Zinc</keyword>
<dbReference type="PANTHER" id="PTHR43161">
    <property type="entry name" value="SORBITOL DEHYDROGENASE"/>
    <property type="match status" value="1"/>
</dbReference>
<dbReference type="OMA" id="HFWTEGG"/>
<dbReference type="Proteomes" id="UP001165740">
    <property type="component" value="Chromosome 1"/>
</dbReference>
<proteinExistence type="inferred from homology"/>
<dbReference type="GO" id="GO:0003939">
    <property type="term" value="F:L-iditol 2-dehydrogenase (NAD+) activity"/>
    <property type="evidence" value="ECO:0007669"/>
    <property type="project" value="TreeGrafter"/>
</dbReference>
<dbReference type="Pfam" id="PF08240">
    <property type="entry name" value="ADH_N"/>
    <property type="match status" value="1"/>
</dbReference>
<evidence type="ECO:0000313" key="11">
    <source>
        <dbReference type="RefSeq" id="XP_055869516.1"/>
    </source>
</evidence>
<dbReference type="AlphaFoldDB" id="A0A9W2Z387"/>
<keyword evidence="5" id="KW-0560">Oxidoreductase</keyword>
<comment type="cofactor">
    <cofactor evidence="1">
        <name>Zn(2+)</name>
        <dbReference type="ChEBI" id="CHEBI:29105"/>
    </cofactor>
</comment>
<evidence type="ECO:0000256" key="7">
    <source>
        <dbReference type="ARBA" id="ARBA00026132"/>
    </source>
</evidence>
<dbReference type="InterPro" id="IPR045306">
    <property type="entry name" value="SDH-like"/>
</dbReference>